<dbReference type="Proteomes" id="UP000321362">
    <property type="component" value="Chromosome"/>
</dbReference>
<feature type="domain" description="MacB-like periplasmic core" evidence="8">
    <location>
        <begin position="20"/>
        <end position="235"/>
    </location>
</feature>
<dbReference type="PANTHER" id="PTHR30572">
    <property type="entry name" value="MEMBRANE COMPONENT OF TRANSPORTER-RELATED"/>
    <property type="match status" value="1"/>
</dbReference>
<dbReference type="KEGG" id="mgk:FSB76_18865"/>
<feature type="domain" description="ABC3 transporter permease C-terminal" evidence="7">
    <location>
        <begin position="293"/>
        <end position="399"/>
    </location>
</feature>
<evidence type="ECO:0000256" key="4">
    <source>
        <dbReference type="ARBA" id="ARBA00022989"/>
    </source>
</evidence>
<evidence type="ECO:0000256" key="1">
    <source>
        <dbReference type="ARBA" id="ARBA00004651"/>
    </source>
</evidence>
<evidence type="ECO:0000313" key="9">
    <source>
        <dbReference type="EMBL" id="QEC77899.1"/>
    </source>
</evidence>
<evidence type="ECO:0000256" key="3">
    <source>
        <dbReference type="ARBA" id="ARBA00022692"/>
    </source>
</evidence>
<proteinExistence type="predicted"/>
<keyword evidence="5 6" id="KW-0472">Membrane</keyword>
<dbReference type="InterPro" id="IPR003838">
    <property type="entry name" value="ABC3_permease_C"/>
</dbReference>
<dbReference type="PANTHER" id="PTHR30572:SF18">
    <property type="entry name" value="ABC-TYPE MACROLIDE FAMILY EXPORT SYSTEM PERMEASE COMPONENT 2"/>
    <property type="match status" value="1"/>
</dbReference>
<sequence>MIRNYLKTAFRSLLKNKGFTFINIIGLALGLATCLLIVLYVVDELSYDRYNTKYERIYRVNTDLKYGGVVTSFAIAAPPVGDALKNNFPEIENAVRISPALNIRFKKGSQDIAEDKVIYCDPSLFSIFTLPMINGDPKTALNDPNAIVLTESSAIKYFNKTDVVGQTLTINNDSIPHKITGVVKDVPVQSHFTAGFFLSILSQESSRDKTFNHFSFGTYILLKPGASSSHLEAKLPAMMRQWLNGSMNMDKFEKGGNYIRLNLTPLKDIHLQSNRQRELGPNGNIQYVYIFSAIALFILVLACINFMNLSTARAANRAREVGVRKVLGSSRWSLMVQFLSESFMVTLAATIIAVLVSWTLLPAFNQLAGKQITISTQLVNWLLPALAAIIIIVGIVSGSYPAFFLSAFHPAHVLKGKISTGFKGGMLRSFLVVFQFSISIFLIIGTMVVYNQLRYIQNKDLGFNRDQLLLIKNVNALNNPQLLKQQVKQLPGVVNATLSAYYPTNTTHFPNSISSEHKSGLMAEYWSVDEDYLHTMGMHLLTGRGFSSQFRSDSLGMVINQTAANMLGFNNNALNKTLTTGQGPNARTYHVIGVVKDFNFSSLRDNISPLVMVMDQDWRQLLCVKVNTKNLPLFLNQAAHEWKKLAPNQQFEYSFMDADFDALYHTEQRMGSLFVVFTALAIMIACLGLFGLAAYAASQRNREIGIRKILGAGVFGLVTMLSKDFIKLVLIAIAIATPLAWLVMQKWLQGYAYRQNIQWWVFVLTALAAIVIAMITVSFQSVKTVMANPVDSLKEEG</sequence>
<dbReference type="EMBL" id="CP042437">
    <property type="protein sequence ID" value="QEC77899.1"/>
    <property type="molecule type" value="Genomic_DNA"/>
</dbReference>
<dbReference type="InterPro" id="IPR050250">
    <property type="entry name" value="Macrolide_Exporter_MacB"/>
</dbReference>
<feature type="transmembrane region" description="Helical" evidence="6">
    <location>
        <begin position="21"/>
        <end position="42"/>
    </location>
</feature>
<feature type="transmembrane region" description="Helical" evidence="6">
    <location>
        <begin position="673"/>
        <end position="697"/>
    </location>
</feature>
<keyword evidence="3 6" id="KW-0812">Transmembrane</keyword>
<feature type="transmembrane region" description="Helical" evidence="6">
    <location>
        <begin position="709"/>
        <end position="737"/>
    </location>
</feature>
<feature type="transmembrane region" description="Helical" evidence="6">
    <location>
        <begin position="757"/>
        <end position="779"/>
    </location>
</feature>
<keyword evidence="4 6" id="KW-1133">Transmembrane helix</keyword>
<feature type="transmembrane region" description="Helical" evidence="6">
    <location>
        <begin position="381"/>
        <end position="408"/>
    </location>
</feature>
<feature type="transmembrane region" description="Helical" evidence="6">
    <location>
        <begin position="429"/>
        <end position="450"/>
    </location>
</feature>
<keyword evidence="2" id="KW-1003">Cell membrane</keyword>
<dbReference type="AlphaFoldDB" id="A0A5B8W305"/>
<dbReference type="InterPro" id="IPR025857">
    <property type="entry name" value="MacB_PCD"/>
</dbReference>
<evidence type="ECO:0000256" key="2">
    <source>
        <dbReference type="ARBA" id="ARBA00022475"/>
    </source>
</evidence>
<feature type="transmembrane region" description="Helical" evidence="6">
    <location>
        <begin position="334"/>
        <end position="361"/>
    </location>
</feature>
<comment type="subcellular location">
    <subcellularLocation>
        <location evidence="1">Cell membrane</location>
        <topology evidence="1">Multi-pass membrane protein</topology>
    </subcellularLocation>
</comment>
<evidence type="ECO:0000259" key="7">
    <source>
        <dbReference type="Pfam" id="PF02687"/>
    </source>
</evidence>
<dbReference type="RefSeq" id="WP_147056017.1">
    <property type="nucleotide sequence ID" value="NZ_CP042437.1"/>
</dbReference>
<reference evidence="9 10" key="1">
    <citation type="journal article" date="2013" name="J. Microbiol.">
        <title>Mucilaginibacter ginsenosidivorax sp. nov., with ginsenoside converting activity isolated from sediment.</title>
        <authorList>
            <person name="Kim J.K."/>
            <person name="Choi T.E."/>
            <person name="Liu Q.M."/>
            <person name="Park H.Y."/>
            <person name="Yi T.H."/>
            <person name="Yoon M.H."/>
            <person name="Kim S.C."/>
            <person name="Im W.T."/>
        </authorList>
    </citation>
    <scope>NUCLEOTIDE SEQUENCE [LARGE SCALE GENOMIC DNA]</scope>
    <source>
        <strain evidence="9 10">KHI28</strain>
    </source>
</reference>
<feature type="domain" description="ABC3 transporter permease C-terminal" evidence="7">
    <location>
        <begin position="676"/>
        <end position="784"/>
    </location>
</feature>
<keyword evidence="10" id="KW-1185">Reference proteome</keyword>
<evidence type="ECO:0000259" key="8">
    <source>
        <dbReference type="Pfam" id="PF12704"/>
    </source>
</evidence>
<feature type="transmembrane region" description="Helical" evidence="6">
    <location>
        <begin position="287"/>
        <end position="309"/>
    </location>
</feature>
<name>A0A5B8W305_9SPHI</name>
<feature type="domain" description="MacB-like periplasmic core" evidence="8">
    <location>
        <begin position="429"/>
        <end position="606"/>
    </location>
</feature>
<organism evidence="9 10">
    <name type="scientific">Mucilaginibacter ginsenosidivorax</name>
    <dbReference type="NCBI Taxonomy" id="862126"/>
    <lineage>
        <taxon>Bacteria</taxon>
        <taxon>Pseudomonadati</taxon>
        <taxon>Bacteroidota</taxon>
        <taxon>Sphingobacteriia</taxon>
        <taxon>Sphingobacteriales</taxon>
        <taxon>Sphingobacteriaceae</taxon>
        <taxon>Mucilaginibacter</taxon>
    </lineage>
</organism>
<evidence type="ECO:0000313" key="10">
    <source>
        <dbReference type="Proteomes" id="UP000321362"/>
    </source>
</evidence>
<evidence type="ECO:0000256" key="6">
    <source>
        <dbReference type="SAM" id="Phobius"/>
    </source>
</evidence>
<dbReference type="Pfam" id="PF02687">
    <property type="entry name" value="FtsX"/>
    <property type="match status" value="2"/>
</dbReference>
<accession>A0A5B8W305</accession>
<dbReference type="OrthoDB" id="1451596at2"/>
<gene>
    <name evidence="9" type="ORF">FSB76_18865</name>
</gene>
<dbReference type="GO" id="GO:0005886">
    <property type="term" value="C:plasma membrane"/>
    <property type="evidence" value="ECO:0007669"/>
    <property type="project" value="UniProtKB-SubCell"/>
</dbReference>
<dbReference type="Pfam" id="PF12704">
    <property type="entry name" value="MacB_PCD"/>
    <property type="match status" value="2"/>
</dbReference>
<evidence type="ECO:0000256" key="5">
    <source>
        <dbReference type="ARBA" id="ARBA00023136"/>
    </source>
</evidence>
<protein>
    <submittedName>
        <fullName evidence="9">FtsX-like permease family protein</fullName>
    </submittedName>
</protein>
<dbReference type="GO" id="GO:0022857">
    <property type="term" value="F:transmembrane transporter activity"/>
    <property type="evidence" value="ECO:0007669"/>
    <property type="project" value="TreeGrafter"/>
</dbReference>